<gene>
    <name evidence="5" type="ORF">HDF09_002191</name>
</gene>
<dbReference type="Proteomes" id="UP000568106">
    <property type="component" value="Unassembled WGS sequence"/>
</dbReference>
<evidence type="ECO:0000313" key="6">
    <source>
        <dbReference type="Proteomes" id="UP000568106"/>
    </source>
</evidence>
<reference evidence="5" key="1">
    <citation type="submission" date="2020-08" db="EMBL/GenBank/DDBJ databases">
        <title>Genomic Encyclopedia of Type Strains, Phase IV (KMG-V): Genome sequencing to study the core and pangenomes of soil and plant-associated prokaryotes.</title>
        <authorList>
            <person name="Whitman W."/>
        </authorList>
    </citation>
    <scope>NUCLEOTIDE SEQUENCE [LARGE SCALE GENOMIC DNA]</scope>
    <source>
        <strain evidence="5">M8UP27</strain>
    </source>
</reference>
<dbReference type="InterPro" id="IPR008183">
    <property type="entry name" value="Aldose_1/G6P_1-epimerase"/>
</dbReference>
<evidence type="ECO:0000313" key="5">
    <source>
        <dbReference type="EMBL" id="MBB5317522.1"/>
    </source>
</evidence>
<organism evidence="5 6">
    <name type="scientific">Tunturiibacter empetritectus</name>
    <dbReference type="NCBI Taxonomy" id="3069691"/>
    <lineage>
        <taxon>Bacteria</taxon>
        <taxon>Pseudomonadati</taxon>
        <taxon>Acidobacteriota</taxon>
        <taxon>Terriglobia</taxon>
        <taxon>Terriglobales</taxon>
        <taxon>Acidobacteriaceae</taxon>
        <taxon>Tunturiibacter</taxon>
    </lineage>
</organism>
<dbReference type="GO" id="GO:0030246">
    <property type="term" value="F:carbohydrate binding"/>
    <property type="evidence" value="ECO:0007669"/>
    <property type="project" value="UniProtKB-UniRule"/>
</dbReference>
<dbReference type="AlphaFoldDB" id="A0A7W8II11"/>
<dbReference type="PANTHER" id="PTHR11122">
    <property type="entry name" value="APOSPORY-ASSOCIATED PROTEIN C-RELATED"/>
    <property type="match status" value="1"/>
</dbReference>
<dbReference type="GO" id="GO:0005975">
    <property type="term" value="P:carbohydrate metabolic process"/>
    <property type="evidence" value="ECO:0007669"/>
    <property type="project" value="InterPro"/>
</dbReference>
<name>A0A7W8II11_9BACT</name>
<dbReference type="CDD" id="cd09020">
    <property type="entry name" value="D-hex-6-P-epi_like"/>
    <property type="match status" value="1"/>
</dbReference>
<evidence type="ECO:0000256" key="4">
    <source>
        <dbReference type="PIRNR" id="PIRNR016020"/>
    </source>
</evidence>
<dbReference type="InterPro" id="IPR014718">
    <property type="entry name" value="GH-type_carb-bd"/>
</dbReference>
<evidence type="ECO:0000256" key="1">
    <source>
        <dbReference type="ARBA" id="ARBA00001096"/>
    </source>
</evidence>
<comment type="caution">
    <text evidence="5">The sequence shown here is derived from an EMBL/GenBank/DDBJ whole genome shotgun (WGS) entry which is preliminary data.</text>
</comment>
<dbReference type="PIRSF" id="PIRSF016020">
    <property type="entry name" value="PHexose_mutarotase"/>
    <property type="match status" value="1"/>
</dbReference>
<keyword evidence="6" id="KW-1185">Reference proteome</keyword>
<keyword evidence="3 4" id="KW-0413">Isomerase</keyword>
<proteinExistence type="inferred from homology"/>
<dbReference type="Pfam" id="PF01263">
    <property type="entry name" value="Aldose_epim"/>
    <property type="match status" value="1"/>
</dbReference>
<accession>A0A7W8II11</accession>
<dbReference type="EMBL" id="JACHDY010000002">
    <property type="protein sequence ID" value="MBB5317522.1"/>
    <property type="molecule type" value="Genomic_DNA"/>
</dbReference>
<dbReference type="InterPro" id="IPR011013">
    <property type="entry name" value="Gal_mutarotase_sf_dom"/>
</dbReference>
<sequence length="301" mass="32548">MDIKQLNEHFGLPGVLAFHATEGGLVRADITAPHATATVYLQGAHLTAWQPAGHQPAIFTSRKTDFAPGKAIRGGVPIAFPWFAARHDGKTGPSHGFARIQDWTLAFAALAGDDLHLTFTLGPNDLSRSLGYDHFRLAYQLTIGRTLTMQLTVANDAATPLVFEEALHTYYAVEDIHEIAIAGLDGVSYLDKVDNFEKKLQHGDITVTGPTDRVYLDTAGTCTLNDHAGKRRIVVAKTGSTTTVVWNPWEEGAAKLADMDPTEWHEFVAIETVNAAVDAITLAPGATHTMQARISVEELSA</sequence>
<dbReference type="InterPro" id="IPR025532">
    <property type="entry name" value="G6P_1-epimerase"/>
</dbReference>
<protein>
    <recommendedName>
        <fullName evidence="4">Putative glucose-6-phosphate 1-epimerase</fullName>
        <ecNumber evidence="4">5.1.3.15</ecNumber>
    </recommendedName>
</protein>
<dbReference type="EC" id="5.1.3.15" evidence="4"/>
<comment type="similarity">
    <text evidence="2 4">Belongs to the glucose-6-phosphate 1-epimerase family.</text>
</comment>
<evidence type="ECO:0000256" key="3">
    <source>
        <dbReference type="ARBA" id="ARBA00023235"/>
    </source>
</evidence>
<evidence type="ECO:0000256" key="2">
    <source>
        <dbReference type="ARBA" id="ARBA00005866"/>
    </source>
</evidence>
<comment type="catalytic activity">
    <reaction evidence="1">
        <text>alpha-D-glucose 6-phosphate = beta-D-glucose 6-phosphate</text>
        <dbReference type="Rhea" id="RHEA:16249"/>
        <dbReference type="ChEBI" id="CHEBI:58225"/>
        <dbReference type="ChEBI" id="CHEBI:58247"/>
        <dbReference type="EC" id="5.1.3.15"/>
    </reaction>
</comment>
<dbReference type="SUPFAM" id="SSF74650">
    <property type="entry name" value="Galactose mutarotase-like"/>
    <property type="match status" value="1"/>
</dbReference>
<dbReference type="PANTHER" id="PTHR11122:SF13">
    <property type="entry name" value="GLUCOSE-6-PHOSPHATE 1-EPIMERASE"/>
    <property type="match status" value="1"/>
</dbReference>
<dbReference type="GO" id="GO:0047938">
    <property type="term" value="F:glucose-6-phosphate 1-epimerase activity"/>
    <property type="evidence" value="ECO:0007669"/>
    <property type="project" value="UniProtKB-UniRule"/>
</dbReference>
<dbReference type="Gene3D" id="2.70.98.10">
    <property type="match status" value="1"/>
</dbReference>